<keyword evidence="1" id="KW-0812">Transmembrane</keyword>
<evidence type="ECO:0000313" key="2">
    <source>
        <dbReference type="EMBL" id="KAK2639167.1"/>
    </source>
</evidence>
<keyword evidence="1" id="KW-0472">Membrane</keyword>
<dbReference type="PANTHER" id="PTHR47318">
    <property type="entry name" value="PEPTIDYL-PROLYL CIS-TRANS ISOMERASE CYP37, CHLOROPLASTIC"/>
    <property type="match status" value="1"/>
</dbReference>
<dbReference type="AlphaFoldDB" id="A0AAD9WQW9"/>
<keyword evidence="3" id="KW-1185">Reference proteome</keyword>
<gene>
    <name evidence="2" type="ORF">Ddye_026962</name>
</gene>
<organism evidence="2 3">
    <name type="scientific">Dipteronia dyeriana</name>
    <dbReference type="NCBI Taxonomy" id="168575"/>
    <lineage>
        <taxon>Eukaryota</taxon>
        <taxon>Viridiplantae</taxon>
        <taxon>Streptophyta</taxon>
        <taxon>Embryophyta</taxon>
        <taxon>Tracheophyta</taxon>
        <taxon>Spermatophyta</taxon>
        <taxon>Magnoliopsida</taxon>
        <taxon>eudicotyledons</taxon>
        <taxon>Gunneridae</taxon>
        <taxon>Pentapetalae</taxon>
        <taxon>rosids</taxon>
        <taxon>malvids</taxon>
        <taxon>Sapindales</taxon>
        <taxon>Sapindaceae</taxon>
        <taxon>Hippocastanoideae</taxon>
        <taxon>Acereae</taxon>
        <taxon>Dipteronia</taxon>
    </lineage>
</organism>
<name>A0AAD9WQW9_9ROSI</name>
<dbReference type="PANTHER" id="PTHR47318:SF1">
    <property type="entry name" value="PEPTIDYL-PROLYL CIS-TRANS ISOMERASE CYP37, CHLOROPLASTIC"/>
    <property type="match status" value="1"/>
</dbReference>
<dbReference type="EMBL" id="JANJYI010000008">
    <property type="protein sequence ID" value="KAK2639167.1"/>
    <property type="molecule type" value="Genomic_DNA"/>
</dbReference>
<proteinExistence type="predicted"/>
<keyword evidence="1" id="KW-1133">Transmembrane helix</keyword>
<protein>
    <submittedName>
        <fullName evidence="2">Uncharacterized protein</fullName>
    </submittedName>
</protein>
<dbReference type="InterPro" id="IPR044259">
    <property type="entry name" value="CYP37-like"/>
</dbReference>
<evidence type="ECO:0000256" key="1">
    <source>
        <dbReference type="SAM" id="Phobius"/>
    </source>
</evidence>
<feature type="transmembrane region" description="Helical" evidence="1">
    <location>
        <begin position="77"/>
        <end position="96"/>
    </location>
</feature>
<accession>A0AAD9WQW9</accession>
<reference evidence="2" key="1">
    <citation type="journal article" date="2023" name="Plant J.">
        <title>Genome sequences and population genomics provide insights into the demographic history, inbreeding, and mutation load of two 'living fossil' tree species of Dipteronia.</title>
        <authorList>
            <person name="Feng Y."/>
            <person name="Comes H.P."/>
            <person name="Chen J."/>
            <person name="Zhu S."/>
            <person name="Lu R."/>
            <person name="Zhang X."/>
            <person name="Li P."/>
            <person name="Qiu J."/>
            <person name="Olsen K.M."/>
            <person name="Qiu Y."/>
        </authorList>
    </citation>
    <scope>NUCLEOTIDE SEQUENCE</scope>
    <source>
        <strain evidence="2">KIB01</strain>
    </source>
</reference>
<comment type="caution">
    <text evidence="2">The sequence shown here is derived from an EMBL/GenBank/DDBJ whole genome shotgun (WGS) entry which is preliminary data.</text>
</comment>
<evidence type="ECO:0000313" key="3">
    <source>
        <dbReference type="Proteomes" id="UP001280121"/>
    </source>
</evidence>
<sequence length="130" mass="14874">MDSGCSRWIFGTTDSWEFRKTGKVIDGAYDGAWLSCSDQAVQNGLDKSGNDIPLEIMSSSEFEPLYRTDGELPVLPLSVYGVVVYSTPYQFFFYLYDKRNAGIRGLSFDDEQFSVFGYIFKPLMFFSYHK</sequence>
<dbReference type="Proteomes" id="UP001280121">
    <property type="component" value="Unassembled WGS sequence"/>
</dbReference>